<dbReference type="PROSITE" id="PS50004">
    <property type="entry name" value="C2"/>
    <property type="match status" value="1"/>
</dbReference>
<accession>A0ABR2KRX1</accession>
<dbReference type="InterPro" id="IPR010734">
    <property type="entry name" value="Copine_C"/>
</dbReference>
<dbReference type="PANTHER" id="PTHR10857">
    <property type="entry name" value="COPINE"/>
    <property type="match status" value="1"/>
</dbReference>
<dbReference type="PANTHER" id="PTHR10857:SF106">
    <property type="entry name" value="C2 DOMAIN-CONTAINING PROTEIN"/>
    <property type="match status" value="1"/>
</dbReference>
<comment type="similarity">
    <text evidence="1">Belongs to the copine family.</text>
</comment>
<evidence type="ECO:0000256" key="2">
    <source>
        <dbReference type="ARBA" id="ARBA00022737"/>
    </source>
</evidence>
<keyword evidence="2" id="KW-0677">Repeat</keyword>
<dbReference type="EMBL" id="JAPFFF010000003">
    <property type="protein sequence ID" value="KAK8893511.1"/>
    <property type="molecule type" value="Genomic_DNA"/>
</dbReference>
<dbReference type="CDD" id="cd04048">
    <property type="entry name" value="C2A_Copine"/>
    <property type="match status" value="1"/>
</dbReference>
<dbReference type="Pfam" id="PF07002">
    <property type="entry name" value="Copine"/>
    <property type="match status" value="1"/>
</dbReference>
<dbReference type="Pfam" id="PF00168">
    <property type="entry name" value="C2"/>
    <property type="match status" value="2"/>
</dbReference>
<dbReference type="InterPro" id="IPR000008">
    <property type="entry name" value="C2_dom"/>
</dbReference>
<dbReference type="CDD" id="cd04047">
    <property type="entry name" value="C2B_Copine"/>
    <property type="match status" value="1"/>
</dbReference>
<protein>
    <recommendedName>
        <fullName evidence="3">C2 domain-containing protein</fullName>
    </recommendedName>
</protein>
<evidence type="ECO:0000259" key="3">
    <source>
        <dbReference type="PROSITE" id="PS50004"/>
    </source>
</evidence>
<gene>
    <name evidence="4" type="ORF">M9Y10_021933</name>
</gene>
<feature type="domain" description="C2" evidence="3">
    <location>
        <begin position="16"/>
        <end position="142"/>
    </location>
</feature>
<proteinExistence type="inferred from homology"/>
<reference evidence="4 5" key="1">
    <citation type="submission" date="2024-04" db="EMBL/GenBank/DDBJ databases">
        <title>Tritrichomonas musculus Genome.</title>
        <authorList>
            <person name="Alves-Ferreira E."/>
            <person name="Grigg M."/>
            <person name="Lorenzi H."/>
            <person name="Galac M."/>
        </authorList>
    </citation>
    <scope>NUCLEOTIDE SEQUENCE [LARGE SCALE GENOMIC DNA]</scope>
    <source>
        <strain evidence="4 5">EAF2021</strain>
    </source>
</reference>
<dbReference type="SMART" id="SM00327">
    <property type="entry name" value="VWA"/>
    <property type="match status" value="1"/>
</dbReference>
<keyword evidence="5" id="KW-1185">Reference proteome</keyword>
<evidence type="ECO:0000313" key="4">
    <source>
        <dbReference type="EMBL" id="KAK8893511.1"/>
    </source>
</evidence>
<dbReference type="InterPro" id="IPR037768">
    <property type="entry name" value="C2B_Copine"/>
</dbReference>
<evidence type="ECO:0000313" key="5">
    <source>
        <dbReference type="Proteomes" id="UP001470230"/>
    </source>
</evidence>
<dbReference type="Gene3D" id="2.60.40.150">
    <property type="entry name" value="C2 domain"/>
    <property type="match status" value="2"/>
</dbReference>
<comment type="caution">
    <text evidence="4">The sequence shown here is derived from an EMBL/GenBank/DDBJ whole genome shotgun (WGS) entry which is preliminary data.</text>
</comment>
<dbReference type="SUPFAM" id="SSF53300">
    <property type="entry name" value="vWA-like"/>
    <property type="match status" value="1"/>
</dbReference>
<dbReference type="InterPro" id="IPR036465">
    <property type="entry name" value="vWFA_dom_sf"/>
</dbReference>
<sequence length="543" mass="60363">MNIAYGNYHSTQNKINTGTQSVSNDNFTDVAVNVPIINIHAGCRNLKKLDVGSASDPMVVMFIPFNGQNVEIARTEVIWNNPNPQFVKFFQAMYIFETHQPLRFNIYDVDSEKAPLENHDLIGYVETDVQHLISNTSASVEFEIQHPSHQKRGKLILTIEQAVNSGSYFDAAVSVNKLKKVNTFSKNKPYVQFSKPSEAGVQLPVYRTEVIHGAYSCTFKPFSLPLQTLCNADLAMPITMTVMDYSSKKEDKVVGSYSANVTTLVNEKGKTYEIHDKKSKKTGEIKLLNPIVIRKPTFYDYLRSGLQLNLITAIDFTASNRDPKDPRSLHYLSKGQMNQYETCIWSVGSIICPYDTDQLFAVYGFGGKINGQINHCFPLTFDPSHPTVQGLQNIVNAYKNSLNIVQLSGPTLFTPIIQAATGVAIESFHTSHTYTILLILTDGVINDMNETVDAIVAASDSPLSIVIVGVGDANFDAMERLDGDRNKLVSSTNVQAKRDIVQFVPFRKYSANSGMMLASEVLAEIPTQVNQYCSTHGFIPHLQ</sequence>
<dbReference type="InterPro" id="IPR035892">
    <property type="entry name" value="C2_domain_sf"/>
</dbReference>
<dbReference type="InterPro" id="IPR045052">
    <property type="entry name" value="Copine"/>
</dbReference>
<dbReference type="InterPro" id="IPR002035">
    <property type="entry name" value="VWF_A"/>
</dbReference>
<dbReference type="SUPFAM" id="SSF49562">
    <property type="entry name" value="C2 domain (Calcium/lipid-binding domain, CaLB)"/>
    <property type="match status" value="2"/>
</dbReference>
<name>A0ABR2KRX1_9EUKA</name>
<dbReference type="Proteomes" id="UP001470230">
    <property type="component" value="Unassembled WGS sequence"/>
</dbReference>
<organism evidence="4 5">
    <name type="scientific">Tritrichomonas musculus</name>
    <dbReference type="NCBI Taxonomy" id="1915356"/>
    <lineage>
        <taxon>Eukaryota</taxon>
        <taxon>Metamonada</taxon>
        <taxon>Parabasalia</taxon>
        <taxon>Tritrichomonadida</taxon>
        <taxon>Tritrichomonadidae</taxon>
        <taxon>Tritrichomonas</taxon>
    </lineage>
</organism>
<dbReference type="SMART" id="SM00239">
    <property type="entry name" value="C2"/>
    <property type="match status" value="2"/>
</dbReference>
<evidence type="ECO:0000256" key="1">
    <source>
        <dbReference type="ARBA" id="ARBA00009048"/>
    </source>
</evidence>
<dbReference type="Gene3D" id="3.40.50.410">
    <property type="entry name" value="von Willebrand factor, type A domain"/>
    <property type="match status" value="1"/>
</dbReference>